<dbReference type="PANTHER" id="PTHR42930:SF3">
    <property type="entry name" value="PHOSPHATE-SPECIFIC TRANSPORT SYSTEM ACCESSORY PROTEIN PHOU"/>
    <property type="match status" value="1"/>
</dbReference>
<comment type="caution">
    <text evidence="10">The sequence shown here is derived from an EMBL/GenBank/DDBJ whole genome shotgun (WGS) entry which is preliminary data.</text>
</comment>
<comment type="subcellular location">
    <subcellularLocation>
        <location evidence="1 8">Cytoplasm</location>
    </subcellularLocation>
</comment>
<feature type="domain" description="PhoU" evidence="9">
    <location>
        <begin position="26"/>
        <end position="112"/>
    </location>
</feature>
<dbReference type="PANTHER" id="PTHR42930">
    <property type="entry name" value="PHOSPHATE-SPECIFIC TRANSPORT SYSTEM ACCESSORY PROTEIN PHOU"/>
    <property type="match status" value="1"/>
</dbReference>
<dbReference type="Proteomes" id="UP000237968">
    <property type="component" value="Unassembled WGS sequence"/>
</dbReference>
<protein>
    <recommendedName>
        <fullName evidence="8">Phosphate-specific transport system accessory protein PhoU</fullName>
    </recommendedName>
</protein>
<keyword evidence="11" id="KW-1185">Reference proteome</keyword>
<evidence type="ECO:0000256" key="2">
    <source>
        <dbReference type="ARBA" id="ARBA00008107"/>
    </source>
</evidence>
<dbReference type="GO" id="GO:0005737">
    <property type="term" value="C:cytoplasm"/>
    <property type="evidence" value="ECO:0007669"/>
    <property type="project" value="UniProtKB-SubCell"/>
</dbReference>
<organism evidence="10 11">
    <name type="scientific">Enhygromyxa salina</name>
    <dbReference type="NCBI Taxonomy" id="215803"/>
    <lineage>
        <taxon>Bacteria</taxon>
        <taxon>Pseudomonadati</taxon>
        <taxon>Myxococcota</taxon>
        <taxon>Polyangia</taxon>
        <taxon>Nannocystales</taxon>
        <taxon>Nannocystaceae</taxon>
        <taxon>Enhygromyxa</taxon>
    </lineage>
</organism>
<dbReference type="GO" id="GO:0045936">
    <property type="term" value="P:negative regulation of phosphate metabolic process"/>
    <property type="evidence" value="ECO:0007669"/>
    <property type="project" value="InterPro"/>
</dbReference>
<dbReference type="OrthoDB" id="9814256at2"/>
<accession>A0A2S9XAT5</accession>
<keyword evidence="6 8" id="KW-0592">Phosphate transport</keyword>
<dbReference type="GO" id="GO:0030643">
    <property type="term" value="P:intracellular phosphate ion homeostasis"/>
    <property type="evidence" value="ECO:0007669"/>
    <property type="project" value="InterPro"/>
</dbReference>
<dbReference type="Gene3D" id="1.20.58.220">
    <property type="entry name" value="Phosphate transport system protein phou homolog 2, domain 2"/>
    <property type="match status" value="2"/>
</dbReference>
<evidence type="ECO:0000256" key="7">
    <source>
        <dbReference type="ARBA" id="ARBA00056181"/>
    </source>
</evidence>
<dbReference type="InterPro" id="IPR028366">
    <property type="entry name" value="PhoU"/>
</dbReference>
<feature type="domain" description="PhoU" evidence="9">
    <location>
        <begin position="130"/>
        <end position="215"/>
    </location>
</feature>
<dbReference type="InterPro" id="IPR038078">
    <property type="entry name" value="PhoU-like_sf"/>
</dbReference>
<dbReference type="EMBL" id="PVNK01000308">
    <property type="protein sequence ID" value="PRP89965.1"/>
    <property type="molecule type" value="Genomic_DNA"/>
</dbReference>
<evidence type="ECO:0000256" key="4">
    <source>
        <dbReference type="ARBA" id="ARBA00022448"/>
    </source>
</evidence>
<comment type="similarity">
    <text evidence="2 8">Belongs to the PhoU family.</text>
</comment>
<dbReference type="GO" id="GO:0006817">
    <property type="term" value="P:phosphate ion transport"/>
    <property type="evidence" value="ECO:0007669"/>
    <property type="project" value="UniProtKB-KW"/>
</dbReference>
<dbReference type="InterPro" id="IPR026022">
    <property type="entry name" value="PhoU_dom"/>
</dbReference>
<evidence type="ECO:0000313" key="10">
    <source>
        <dbReference type="EMBL" id="PRP89965.1"/>
    </source>
</evidence>
<dbReference type="FunFam" id="1.20.58.220:FF:000004">
    <property type="entry name" value="Phosphate-specific transport system accessory protein PhoU"/>
    <property type="match status" value="1"/>
</dbReference>
<evidence type="ECO:0000256" key="1">
    <source>
        <dbReference type="ARBA" id="ARBA00004496"/>
    </source>
</evidence>
<name>A0A2S9XAT5_9BACT</name>
<gene>
    <name evidence="10" type="ORF">ENSA5_69060</name>
</gene>
<comment type="function">
    <text evidence="7 8">Plays a role in the regulation of phosphate uptake.</text>
</comment>
<dbReference type="Pfam" id="PF01895">
    <property type="entry name" value="PhoU"/>
    <property type="match status" value="2"/>
</dbReference>
<evidence type="ECO:0000256" key="8">
    <source>
        <dbReference type="PIRNR" id="PIRNR003107"/>
    </source>
</evidence>
<dbReference type="SUPFAM" id="SSF109755">
    <property type="entry name" value="PhoU-like"/>
    <property type="match status" value="1"/>
</dbReference>
<keyword evidence="4 8" id="KW-0813">Transport</keyword>
<reference evidence="10 11" key="1">
    <citation type="submission" date="2018-03" db="EMBL/GenBank/DDBJ databases">
        <title>Draft Genome Sequences of the Obligatory Marine Myxobacteria Enhygromyxa salina SWB005.</title>
        <authorList>
            <person name="Poehlein A."/>
            <person name="Moghaddam J.A."/>
            <person name="Harms H."/>
            <person name="Alanjari M."/>
            <person name="Koenig G.M."/>
            <person name="Daniel R."/>
            <person name="Schaeberle T.F."/>
        </authorList>
    </citation>
    <scope>NUCLEOTIDE SEQUENCE [LARGE SCALE GENOMIC DNA]</scope>
    <source>
        <strain evidence="10 11">SWB005</strain>
    </source>
</reference>
<sequence length="232" mass="26011">MKAAISRRHTHRDFESELRALNEALLSMAGRVEQMIGQSVRALFARDVAMAHEVRETDRLVNHAEKEIDRMCLRILARRQPMGSDLRFLTRALKMVTDIERVGDLAGSLARQAIGLAKLDRPDLGVHPAIERMAELVRSMLADALDAFVERDTALAHQVIERDKEVNALHDQVCRDVFAHMQARPEVLPVGLHVQEAAKFLERMGDHATNLAEQVVFLVHAEDIRHPGSGAS</sequence>
<evidence type="ECO:0000256" key="6">
    <source>
        <dbReference type="ARBA" id="ARBA00022592"/>
    </source>
</evidence>
<keyword evidence="5 8" id="KW-0963">Cytoplasm</keyword>
<dbReference type="AlphaFoldDB" id="A0A2S9XAT5"/>
<evidence type="ECO:0000313" key="11">
    <source>
        <dbReference type="Proteomes" id="UP000237968"/>
    </source>
</evidence>
<dbReference type="RefSeq" id="WP_106396029.1">
    <property type="nucleotide sequence ID" value="NZ_PVNK01000308.1"/>
</dbReference>
<evidence type="ECO:0000256" key="3">
    <source>
        <dbReference type="ARBA" id="ARBA00011738"/>
    </source>
</evidence>
<evidence type="ECO:0000256" key="5">
    <source>
        <dbReference type="ARBA" id="ARBA00022490"/>
    </source>
</evidence>
<comment type="subunit">
    <text evidence="3 8">Homodimer.</text>
</comment>
<proteinExistence type="inferred from homology"/>
<dbReference type="NCBIfam" id="TIGR02135">
    <property type="entry name" value="phoU_full"/>
    <property type="match status" value="1"/>
</dbReference>
<dbReference type="PIRSF" id="PIRSF003107">
    <property type="entry name" value="PhoU"/>
    <property type="match status" value="1"/>
</dbReference>
<evidence type="ECO:0000259" key="9">
    <source>
        <dbReference type="Pfam" id="PF01895"/>
    </source>
</evidence>